<proteinExistence type="predicted"/>
<evidence type="ECO:0000256" key="3">
    <source>
        <dbReference type="ARBA" id="ARBA00022729"/>
    </source>
</evidence>
<protein>
    <submittedName>
        <fullName evidence="7">Outer membrane protein assembly factor BamA</fullName>
    </submittedName>
</protein>
<comment type="subcellular location">
    <subcellularLocation>
        <location evidence="1">Membrane</location>
    </subcellularLocation>
</comment>
<name>A0A1H1RXI2_9FLAO</name>
<evidence type="ECO:0000259" key="6">
    <source>
        <dbReference type="Pfam" id="PF01103"/>
    </source>
</evidence>
<organism evidence="7 8">
    <name type="scientific">Christiangramia echinicola</name>
    <dbReference type="NCBI Taxonomy" id="279359"/>
    <lineage>
        <taxon>Bacteria</taxon>
        <taxon>Pseudomonadati</taxon>
        <taxon>Bacteroidota</taxon>
        <taxon>Flavobacteriia</taxon>
        <taxon>Flavobacteriales</taxon>
        <taxon>Flavobacteriaceae</taxon>
        <taxon>Christiangramia</taxon>
    </lineage>
</organism>
<sequence>MRMPINLKMKRVQKMKIRYSALIIILAIIQACSVEKFIPEDEFLYTGTEFKFEQDSTIADQPKLRTELENVLRPQPNSKILGMRPGLYFHYKSQREKPGFINKFLNKKIGEEPVYLSDVDLQNTEDLLLNRLENRGFFYSRVDSNSETNEESKTASTSFTLNVATPYTMETYQLDTDSLLVYKDIKDNLDDTVLEEGMRFDLPELKKERERIDLQLKKEGYYNFNPGFLIFEADTNQYDKKKFDLFLRLKKDVPPKSVIPYQISNVNVYPNYNVDEDTLSKNYKRYKDKNYLQEELFFKPEYLDPYILIETGDYYDPEKSRNTSRRLGTIGVYKFVNIRYDEVDTLATDSLGLLEANIFLSPLKKRAIRAELQAVTKSNSFAGPHLALTFVNRNLFKGGETLNISANLGYEVQIGNSNVPGRNSLQLGVTNDLIVPRLLFPVKINNNFFQYDIPKTKISLGGDILRRSQLFSLASLNSSFGYFWNANRYVTHEINPISLNYVRLNNVTPEFQEVLDDNPFLQSSFDQEFIAGLTYSFIYNGMIDTAKRNVFFVNTNFDIAGNTISLFGKETENGKKEILGLEYAQYAKLDMDLRYHLRLGGGNVIATRLFAGYGIPYGNSDVMPFSKQYFSGGPYSVRAFNTRTLGPGTFNPNEVSIQQEMDGVDDDEINNLGYRDQTGNIRFEANAEYRFPIVTYLNGAFFVDAGNVWTSDANPETTNVEGGSGKFESDFINELGIGTGAGLRIDIQSFVIRFDLAFPLHDPRKPAGERWVNDFGSPVFNFGIGYPF</sequence>
<dbReference type="PANTHER" id="PTHR12815">
    <property type="entry name" value="SORTING AND ASSEMBLY MACHINERY SAMM50 PROTEIN FAMILY MEMBER"/>
    <property type="match status" value="1"/>
</dbReference>
<keyword evidence="4" id="KW-0472">Membrane</keyword>
<feature type="domain" description="Bacterial surface antigen (D15)" evidence="6">
    <location>
        <begin position="394"/>
        <end position="788"/>
    </location>
</feature>
<dbReference type="PROSITE" id="PS51257">
    <property type="entry name" value="PROKAR_LIPOPROTEIN"/>
    <property type="match status" value="1"/>
</dbReference>
<dbReference type="InterPro" id="IPR000184">
    <property type="entry name" value="Bac_surfAg_D15"/>
</dbReference>
<evidence type="ECO:0000313" key="7">
    <source>
        <dbReference type="EMBL" id="SDS40417.1"/>
    </source>
</evidence>
<gene>
    <name evidence="7" type="ORF">SAMN04488552_3062</name>
</gene>
<accession>A0A1H1RXI2</accession>
<evidence type="ECO:0000256" key="5">
    <source>
        <dbReference type="ARBA" id="ARBA00023237"/>
    </source>
</evidence>
<dbReference type="EMBL" id="LT629745">
    <property type="protein sequence ID" value="SDS40417.1"/>
    <property type="molecule type" value="Genomic_DNA"/>
</dbReference>
<dbReference type="InterPro" id="IPR039910">
    <property type="entry name" value="D15-like"/>
</dbReference>
<dbReference type="GO" id="GO:0019867">
    <property type="term" value="C:outer membrane"/>
    <property type="evidence" value="ECO:0007669"/>
    <property type="project" value="InterPro"/>
</dbReference>
<evidence type="ECO:0000256" key="2">
    <source>
        <dbReference type="ARBA" id="ARBA00022692"/>
    </source>
</evidence>
<dbReference type="Pfam" id="PF01103">
    <property type="entry name" value="Omp85"/>
    <property type="match status" value="1"/>
</dbReference>
<dbReference type="AlphaFoldDB" id="A0A1H1RXI2"/>
<dbReference type="STRING" id="1250231.SAMN04488552_3062"/>
<dbReference type="Gene3D" id="2.40.160.50">
    <property type="entry name" value="membrane protein fhac: a member of the omp85/tpsb transporter family"/>
    <property type="match status" value="1"/>
</dbReference>
<keyword evidence="3" id="KW-0732">Signal</keyword>
<reference evidence="7 8" key="1">
    <citation type="submission" date="2016-10" db="EMBL/GenBank/DDBJ databases">
        <authorList>
            <person name="Varghese N."/>
            <person name="Submissions S."/>
        </authorList>
    </citation>
    <scope>NUCLEOTIDE SEQUENCE [LARGE SCALE GENOMIC DNA]</scope>
    <source>
        <strain evidence="7 8">Mar_2010_102</strain>
    </source>
</reference>
<keyword evidence="2" id="KW-0812">Transmembrane</keyword>
<evidence type="ECO:0000256" key="4">
    <source>
        <dbReference type="ARBA" id="ARBA00023136"/>
    </source>
</evidence>
<dbReference type="Proteomes" id="UP000198858">
    <property type="component" value="Chromosome I"/>
</dbReference>
<dbReference type="PANTHER" id="PTHR12815:SF47">
    <property type="entry name" value="TRANSLOCATION AND ASSEMBLY MODULE SUBUNIT TAMA"/>
    <property type="match status" value="1"/>
</dbReference>
<evidence type="ECO:0000313" key="8">
    <source>
        <dbReference type="Proteomes" id="UP000198858"/>
    </source>
</evidence>
<evidence type="ECO:0000256" key="1">
    <source>
        <dbReference type="ARBA" id="ARBA00004370"/>
    </source>
</evidence>
<keyword evidence="8" id="KW-1185">Reference proteome</keyword>
<keyword evidence="5" id="KW-0998">Cell outer membrane</keyword>